<dbReference type="InterPro" id="IPR015889">
    <property type="entry name" value="Intradiol_dOase_core"/>
</dbReference>
<protein>
    <recommendedName>
        <fullName evidence="5">catechol 1,2-dioxygenase</fullName>
        <ecNumber evidence="5">1.13.11.1</ecNumber>
    </recommendedName>
</protein>
<comment type="pathway">
    <text evidence="3">Aromatic compound metabolism; beta-ketoadipate pathway; 5-oxo-4,5-dihydro-2-furylacetate from catechol: step 1/3.</text>
</comment>
<dbReference type="PROSITE" id="PS00083">
    <property type="entry name" value="INTRADIOL_DIOXYGENAS"/>
    <property type="match status" value="1"/>
</dbReference>
<dbReference type="InterPro" id="IPR007535">
    <property type="entry name" value="Catechol_dOase_N"/>
</dbReference>
<dbReference type="InterPro" id="IPR050770">
    <property type="entry name" value="Intradiol_RC_Dioxygenase"/>
</dbReference>
<keyword evidence="6" id="KW-0479">Metal-binding</keyword>
<evidence type="ECO:0000256" key="3">
    <source>
        <dbReference type="ARBA" id="ARBA00004957"/>
    </source>
</evidence>
<evidence type="ECO:0000256" key="2">
    <source>
        <dbReference type="ARBA" id="ARBA00001965"/>
    </source>
</evidence>
<comment type="similarity">
    <text evidence="4">Belongs to the intradiol ring-cleavage dioxygenase family.</text>
</comment>
<evidence type="ECO:0000256" key="6">
    <source>
        <dbReference type="ARBA" id="ARBA00022723"/>
    </source>
</evidence>
<dbReference type="CDD" id="cd03460">
    <property type="entry name" value="1_2-CTD"/>
    <property type="match status" value="1"/>
</dbReference>
<proteinExistence type="inferred from homology"/>
<dbReference type="InterPro" id="IPR000627">
    <property type="entry name" value="Intradiol_dOase_C"/>
</dbReference>
<dbReference type="Pfam" id="PF04444">
    <property type="entry name" value="Dioxygenase_N"/>
    <property type="match status" value="1"/>
</dbReference>
<keyword evidence="7" id="KW-0058">Aromatic hydrocarbons catabolism</keyword>
<evidence type="ECO:0000313" key="13">
    <source>
        <dbReference type="EMBL" id="KKN33096.1"/>
    </source>
</evidence>
<keyword evidence="9" id="KW-0560">Oxidoreductase</keyword>
<evidence type="ECO:0000256" key="8">
    <source>
        <dbReference type="ARBA" id="ARBA00022964"/>
    </source>
</evidence>
<evidence type="ECO:0000259" key="12">
    <source>
        <dbReference type="PROSITE" id="PS00083"/>
    </source>
</evidence>
<keyword evidence="8" id="KW-0223">Dioxygenase</keyword>
<comment type="catalytic activity">
    <reaction evidence="1">
        <text>catechol + O2 = cis,cis-muconate + 2 H(+)</text>
        <dbReference type="Rhea" id="RHEA:23852"/>
        <dbReference type="ChEBI" id="CHEBI:15378"/>
        <dbReference type="ChEBI" id="CHEBI:15379"/>
        <dbReference type="ChEBI" id="CHEBI:18135"/>
        <dbReference type="ChEBI" id="CHEBI:32379"/>
        <dbReference type="EC" id="1.13.11.1"/>
    </reaction>
</comment>
<accession>A0A0F9S7W0</accession>
<dbReference type="SUPFAM" id="SSF49482">
    <property type="entry name" value="Aromatic compound dioxygenase"/>
    <property type="match status" value="1"/>
</dbReference>
<dbReference type="GO" id="GO:0019614">
    <property type="term" value="P:catechol-containing compound catabolic process"/>
    <property type="evidence" value="ECO:0007669"/>
    <property type="project" value="InterPro"/>
</dbReference>
<dbReference type="NCBIfam" id="TIGR02439">
    <property type="entry name" value="catechol_proteo"/>
    <property type="match status" value="1"/>
</dbReference>
<dbReference type="InterPro" id="IPR012801">
    <property type="entry name" value="Cchol_dOase_prob"/>
</dbReference>
<dbReference type="EC" id="1.13.11.1" evidence="5"/>
<comment type="cofactor">
    <cofactor evidence="2">
        <name>Fe(3+)</name>
        <dbReference type="ChEBI" id="CHEBI:29034"/>
    </cofactor>
</comment>
<evidence type="ECO:0000256" key="7">
    <source>
        <dbReference type="ARBA" id="ARBA00022797"/>
    </source>
</evidence>
<dbReference type="PANTHER" id="PTHR33711:SF7">
    <property type="entry name" value="INTRADIOL RING-CLEAVAGE DIOXYGENASES DOMAIN-CONTAINING PROTEIN-RELATED"/>
    <property type="match status" value="1"/>
</dbReference>
<organism evidence="13">
    <name type="scientific">marine sediment metagenome</name>
    <dbReference type="NCBI Taxonomy" id="412755"/>
    <lineage>
        <taxon>unclassified sequences</taxon>
        <taxon>metagenomes</taxon>
        <taxon>ecological metagenomes</taxon>
    </lineage>
</organism>
<gene>
    <name evidence="13" type="ORF">LCGC14_0807130</name>
</gene>
<evidence type="ECO:0000256" key="1">
    <source>
        <dbReference type="ARBA" id="ARBA00001312"/>
    </source>
</evidence>
<dbReference type="GO" id="GO:0018576">
    <property type="term" value="F:catechol 1,2-dioxygenase activity"/>
    <property type="evidence" value="ECO:0007669"/>
    <property type="project" value="UniProtKB-EC"/>
</dbReference>
<evidence type="ECO:0000256" key="9">
    <source>
        <dbReference type="ARBA" id="ARBA00023002"/>
    </source>
</evidence>
<dbReference type="PANTHER" id="PTHR33711">
    <property type="entry name" value="DIOXYGENASE, PUTATIVE (AFU_ORTHOLOGUE AFUA_2G02910)-RELATED"/>
    <property type="match status" value="1"/>
</dbReference>
<feature type="region of interest" description="Disordered" evidence="11">
    <location>
        <begin position="303"/>
        <end position="324"/>
    </location>
</feature>
<dbReference type="Pfam" id="PF00775">
    <property type="entry name" value="Dioxygenase_C"/>
    <property type="match status" value="1"/>
</dbReference>
<evidence type="ECO:0000256" key="4">
    <source>
        <dbReference type="ARBA" id="ARBA00007825"/>
    </source>
</evidence>
<sequence length="324" mass="35480">MTVKIFDTPEVQDFLNAVAGVDQSGGNDRAKQIVHRLVGDLFKLIDDFDVTEEEYWAGVNLLNALGSQTQFGLLSPGLGFDHFLDMRQDAIDAEAKRTGGTPRTIEGPLYVAGAPEAEGFARMDDGSDADGEVMWLTGQVRDVDGTPIPGAKVEIWHCNSKGGYSFFDPSQDEYNMRRTIYADSDGRYTARSIIPSGYGVPEGAPTDVVLKSLGRHGERPAHIHYFVSAPGHQHLTTQINLAGDPYTYDDFAFATREELVVPAERIDDPAEIAKRELDGPFSHVVFDVELAQTDAAELQVRHARPRAKEDDQDLASQLAGTAKV</sequence>
<reference evidence="13" key="1">
    <citation type="journal article" date="2015" name="Nature">
        <title>Complex archaea that bridge the gap between prokaryotes and eukaryotes.</title>
        <authorList>
            <person name="Spang A."/>
            <person name="Saw J.H."/>
            <person name="Jorgensen S.L."/>
            <person name="Zaremba-Niedzwiedzka K."/>
            <person name="Martijn J."/>
            <person name="Lind A.E."/>
            <person name="van Eijk R."/>
            <person name="Schleper C."/>
            <person name="Guy L."/>
            <person name="Ettema T.J."/>
        </authorList>
    </citation>
    <scope>NUCLEOTIDE SEQUENCE</scope>
</reference>
<dbReference type="GO" id="GO:0042952">
    <property type="term" value="P:beta-ketoadipate pathway"/>
    <property type="evidence" value="ECO:0007669"/>
    <property type="project" value="UniProtKB-UniPathway"/>
</dbReference>
<evidence type="ECO:0000256" key="11">
    <source>
        <dbReference type="SAM" id="MobiDB-lite"/>
    </source>
</evidence>
<feature type="compositionally biased region" description="Polar residues" evidence="11">
    <location>
        <begin position="314"/>
        <end position="324"/>
    </location>
</feature>
<dbReference type="Gene3D" id="2.60.130.10">
    <property type="entry name" value="Aromatic compound dioxygenase"/>
    <property type="match status" value="1"/>
</dbReference>
<dbReference type="EMBL" id="LAZR01002205">
    <property type="protein sequence ID" value="KKN33096.1"/>
    <property type="molecule type" value="Genomic_DNA"/>
</dbReference>
<evidence type="ECO:0000256" key="5">
    <source>
        <dbReference type="ARBA" id="ARBA00013118"/>
    </source>
</evidence>
<evidence type="ECO:0000256" key="10">
    <source>
        <dbReference type="ARBA" id="ARBA00023004"/>
    </source>
</evidence>
<dbReference type="GO" id="GO:0008199">
    <property type="term" value="F:ferric iron binding"/>
    <property type="evidence" value="ECO:0007669"/>
    <property type="project" value="InterPro"/>
</dbReference>
<keyword evidence="10" id="KW-0408">Iron</keyword>
<feature type="domain" description="Intradiol ring-cleavage dioxygenases" evidence="12">
    <location>
        <begin position="136"/>
        <end position="164"/>
    </location>
</feature>
<name>A0A0F9S7W0_9ZZZZ</name>
<comment type="caution">
    <text evidence="13">The sequence shown here is derived from an EMBL/GenBank/DDBJ whole genome shotgun (WGS) entry which is preliminary data.</text>
</comment>
<dbReference type="AlphaFoldDB" id="A0A0F9S7W0"/>
<dbReference type="UniPathway" id="UPA00157">
    <property type="reaction ID" value="UER00258"/>
</dbReference>